<feature type="domain" description="B box-type" evidence="3">
    <location>
        <begin position="92"/>
        <end position="132"/>
    </location>
</feature>
<dbReference type="GO" id="GO:0008270">
    <property type="term" value="F:zinc ion binding"/>
    <property type="evidence" value="ECO:0007669"/>
    <property type="project" value="UniProtKB-KW"/>
</dbReference>
<protein>
    <recommendedName>
        <fullName evidence="3">B box-type domain-containing protein</fullName>
    </recommendedName>
</protein>
<dbReference type="PANTHER" id="PTHR25462:SF296">
    <property type="entry name" value="MEIOTIC P26, ISOFORM F"/>
    <property type="match status" value="1"/>
</dbReference>
<dbReference type="EMBL" id="CACVKT020007387">
    <property type="protein sequence ID" value="CAC5407243.1"/>
    <property type="molecule type" value="Genomic_DNA"/>
</dbReference>
<dbReference type="Proteomes" id="UP000507470">
    <property type="component" value="Unassembled WGS sequence"/>
</dbReference>
<sequence>MKKLKTLNEDIDKQEVCPLSNFPSATYISKLKESDLSQLLGTYELCETKTGTTRKSEILSNVFTKAERNSLPMQQTKSTNHEFKKASEFIPKVKSKCTDHNEVFSFVCVDCDVPVCGYCLTEKHNGHKLSQLKDTISKIKPKIEQKLLTKINKASRNVLKLEQKMSSLEGQVQTAVMSLKEEGKKIISMVDKCVDERIESLQQHTRKEKKKAAAVLSDNKTALEQAYVFDNRNLRRHDGILLQKLKTLNK</sequence>
<name>A0A6J8DF07_MYTCO</name>
<keyword evidence="2" id="KW-0175">Coiled coil</keyword>
<evidence type="ECO:0000259" key="3">
    <source>
        <dbReference type="PROSITE" id="PS50119"/>
    </source>
</evidence>
<dbReference type="InterPro" id="IPR047153">
    <property type="entry name" value="TRIM45/56/19-like"/>
</dbReference>
<evidence type="ECO:0000313" key="4">
    <source>
        <dbReference type="EMBL" id="CAC5407243.1"/>
    </source>
</evidence>
<dbReference type="Gene3D" id="3.30.160.60">
    <property type="entry name" value="Classic Zinc Finger"/>
    <property type="match status" value="1"/>
</dbReference>
<proteinExistence type="predicted"/>
<keyword evidence="1" id="KW-0479">Metal-binding</keyword>
<dbReference type="Pfam" id="PF00643">
    <property type="entry name" value="zf-B_box"/>
    <property type="match status" value="1"/>
</dbReference>
<dbReference type="OrthoDB" id="6123834at2759"/>
<evidence type="ECO:0000313" key="5">
    <source>
        <dbReference type="Proteomes" id="UP000507470"/>
    </source>
</evidence>
<evidence type="ECO:0000256" key="2">
    <source>
        <dbReference type="SAM" id="Coils"/>
    </source>
</evidence>
<dbReference type="SMART" id="SM00336">
    <property type="entry name" value="BBOX"/>
    <property type="match status" value="1"/>
</dbReference>
<dbReference type="InterPro" id="IPR000315">
    <property type="entry name" value="Znf_B-box"/>
</dbReference>
<reference evidence="4 5" key="1">
    <citation type="submission" date="2020-06" db="EMBL/GenBank/DDBJ databases">
        <authorList>
            <person name="Li R."/>
            <person name="Bekaert M."/>
        </authorList>
    </citation>
    <scope>NUCLEOTIDE SEQUENCE [LARGE SCALE GENOMIC DNA]</scope>
    <source>
        <strain evidence="5">wild</strain>
    </source>
</reference>
<accession>A0A6J8DF07</accession>
<dbReference type="PROSITE" id="PS50119">
    <property type="entry name" value="ZF_BBOX"/>
    <property type="match status" value="1"/>
</dbReference>
<dbReference type="PANTHER" id="PTHR25462">
    <property type="entry name" value="BONUS, ISOFORM C-RELATED"/>
    <property type="match status" value="1"/>
</dbReference>
<dbReference type="AlphaFoldDB" id="A0A6J8DF07"/>
<feature type="coiled-coil region" evidence="2">
    <location>
        <begin position="144"/>
        <end position="171"/>
    </location>
</feature>
<keyword evidence="5" id="KW-1185">Reference proteome</keyword>
<evidence type="ECO:0000256" key="1">
    <source>
        <dbReference type="PROSITE-ProRule" id="PRU00024"/>
    </source>
</evidence>
<keyword evidence="1" id="KW-0862">Zinc</keyword>
<keyword evidence="1" id="KW-0863">Zinc-finger</keyword>
<gene>
    <name evidence="4" type="ORF">MCOR_40743</name>
</gene>
<dbReference type="SUPFAM" id="SSF57845">
    <property type="entry name" value="B-box zinc-binding domain"/>
    <property type="match status" value="1"/>
</dbReference>
<organism evidence="4 5">
    <name type="scientific">Mytilus coruscus</name>
    <name type="common">Sea mussel</name>
    <dbReference type="NCBI Taxonomy" id="42192"/>
    <lineage>
        <taxon>Eukaryota</taxon>
        <taxon>Metazoa</taxon>
        <taxon>Spiralia</taxon>
        <taxon>Lophotrochozoa</taxon>
        <taxon>Mollusca</taxon>
        <taxon>Bivalvia</taxon>
        <taxon>Autobranchia</taxon>
        <taxon>Pteriomorphia</taxon>
        <taxon>Mytilida</taxon>
        <taxon>Mytiloidea</taxon>
        <taxon>Mytilidae</taxon>
        <taxon>Mytilinae</taxon>
        <taxon>Mytilus</taxon>
    </lineage>
</organism>